<dbReference type="AlphaFoldDB" id="A0A2K1J3L4"/>
<dbReference type="InParanoid" id="A0A2K1J3L4"/>
<reference evidence="1 3" key="1">
    <citation type="journal article" date="2008" name="Science">
        <title>The Physcomitrella genome reveals evolutionary insights into the conquest of land by plants.</title>
        <authorList>
            <person name="Rensing S."/>
            <person name="Lang D."/>
            <person name="Zimmer A."/>
            <person name="Terry A."/>
            <person name="Salamov A."/>
            <person name="Shapiro H."/>
            <person name="Nishiyama T."/>
            <person name="Perroud P.-F."/>
            <person name="Lindquist E."/>
            <person name="Kamisugi Y."/>
            <person name="Tanahashi T."/>
            <person name="Sakakibara K."/>
            <person name="Fujita T."/>
            <person name="Oishi K."/>
            <person name="Shin-I T."/>
            <person name="Kuroki Y."/>
            <person name="Toyoda A."/>
            <person name="Suzuki Y."/>
            <person name="Hashimoto A."/>
            <person name="Yamaguchi K."/>
            <person name="Sugano A."/>
            <person name="Kohara Y."/>
            <person name="Fujiyama A."/>
            <person name="Anterola A."/>
            <person name="Aoki S."/>
            <person name="Ashton N."/>
            <person name="Barbazuk W.B."/>
            <person name="Barker E."/>
            <person name="Bennetzen J."/>
            <person name="Bezanilla M."/>
            <person name="Blankenship R."/>
            <person name="Cho S.H."/>
            <person name="Dutcher S."/>
            <person name="Estelle M."/>
            <person name="Fawcett J.A."/>
            <person name="Gundlach H."/>
            <person name="Hanada K."/>
            <person name="Heyl A."/>
            <person name="Hicks K.A."/>
            <person name="Hugh J."/>
            <person name="Lohr M."/>
            <person name="Mayer K."/>
            <person name="Melkozernov A."/>
            <person name="Murata T."/>
            <person name="Nelson D."/>
            <person name="Pils B."/>
            <person name="Prigge M."/>
            <person name="Reiss B."/>
            <person name="Renner T."/>
            <person name="Rombauts S."/>
            <person name="Rushton P."/>
            <person name="Sanderfoot A."/>
            <person name="Schween G."/>
            <person name="Shiu S.-H."/>
            <person name="Stueber K."/>
            <person name="Theodoulou F.L."/>
            <person name="Tu H."/>
            <person name="Van de Peer Y."/>
            <person name="Verrier P.J."/>
            <person name="Waters E."/>
            <person name="Wood A."/>
            <person name="Yang L."/>
            <person name="Cove D."/>
            <person name="Cuming A."/>
            <person name="Hasebe M."/>
            <person name="Lucas S."/>
            <person name="Mishler D.B."/>
            <person name="Reski R."/>
            <person name="Grigoriev I."/>
            <person name="Quatrano R.S."/>
            <person name="Boore J.L."/>
        </authorList>
    </citation>
    <scope>NUCLEOTIDE SEQUENCE [LARGE SCALE GENOMIC DNA]</scope>
    <source>
        <strain evidence="2 3">cv. Gransden 2004</strain>
    </source>
</reference>
<reference evidence="1 3" key="2">
    <citation type="journal article" date="2018" name="Plant J.">
        <title>The Physcomitrella patens chromosome-scale assembly reveals moss genome structure and evolution.</title>
        <authorList>
            <person name="Lang D."/>
            <person name="Ullrich K.K."/>
            <person name="Murat F."/>
            <person name="Fuchs J."/>
            <person name="Jenkins J."/>
            <person name="Haas F.B."/>
            <person name="Piednoel M."/>
            <person name="Gundlach H."/>
            <person name="Van Bel M."/>
            <person name="Meyberg R."/>
            <person name="Vives C."/>
            <person name="Morata J."/>
            <person name="Symeonidi A."/>
            <person name="Hiss M."/>
            <person name="Muchero W."/>
            <person name="Kamisugi Y."/>
            <person name="Saleh O."/>
            <person name="Blanc G."/>
            <person name="Decker E.L."/>
            <person name="van Gessel N."/>
            <person name="Grimwood J."/>
            <person name="Hayes R.D."/>
            <person name="Graham S.W."/>
            <person name="Gunter L.E."/>
            <person name="McDaniel S.F."/>
            <person name="Hoernstein S.N.W."/>
            <person name="Larsson A."/>
            <person name="Li F.W."/>
            <person name="Perroud P.F."/>
            <person name="Phillips J."/>
            <person name="Ranjan P."/>
            <person name="Rokshar D.S."/>
            <person name="Rothfels C.J."/>
            <person name="Schneider L."/>
            <person name="Shu S."/>
            <person name="Stevenson D.W."/>
            <person name="Thummler F."/>
            <person name="Tillich M."/>
            <person name="Villarreal Aguilar J.C."/>
            <person name="Widiez T."/>
            <person name="Wong G.K."/>
            <person name="Wymore A."/>
            <person name="Zhang Y."/>
            <person name="Zimmer A.D."/>
            <person name="Quatrano R.S."/>
            <person name="Mayer K.F.X."/>
            <person name="Goodstein D."/>
            <person name="Casacuberta J.M."/>
            <person name="Vandepoele K."/>
            <person name="Reski R."/>
            <person name="Cuming A.C."/>
            <person name="Tuskan G.A."/>
            <person name="Maumus F."/>
            <person name="Salse J."/>
            <person name="Schmutz J."/>
            <person name="Rensing S.A."/>
        </authorList>
    </citation>
    <scope>NUCLEOTIDE SEQUENCE [LARGE SCALE GENOMIC DNA]</scope>
    <source>
        <strain evidence="2 3">cv. Gransden 2004</strain>
    </source>
</reference>
<dbReference type="Proteomes" id="UP000006727">
    <property type="component" value="Chromosome 17"/>
</dbReference>
<reference evidence="2" key="3">
    <citation type="submission" date="2020-12" db="UniProtKB">
        <authorList>
            <consortium name="EnsemblPlants"/>
        </authorList>
    </citation>
    <scope>IDENTIFICATION</scope>
</reference>
<dbReference type="Gramene" id="Pp3c17_12360V3.1">
    <property type="protein sequence ID" value="Pp3c17_12360V3.1"/>
    <property type="gene ID" value="Pp3c17_12360"/>
</dbReference>
<name>A0A2K1J3L4_PHYPA</name>
<evidence type="ECO:0000313" key="1">
    <source>
        <dbReference type="EMBL" id="PNR36111.1"/>
    </source>
</evidence>
<sequence>MESRAMYEGQAISAEGETGLRAEATRLKRRSY</sequence>
<protein>
    <submittedName>
        <fullName evidence="1 2">Uncharacterized protein</fullName>
    </submittedName>
</protein>
<dbReference type="EnsemblPlants" id="Pp3c17_12360V3.1">
    <property type="protein sequence ID" value="Pp3c17_12360V3.1"/>
    <property type="gene ID" value="Pp3c17_12360"/>
</dbReference>
<organism evidence="1">
    <name type="scientific">Physcomitrium patens</name>
    <name type="common">Spreading-leaved earth moss</name>
    <name type="synonym">Physcomitrella patens</name>
    <dbReference type="NCBI Taxonomy" id="3218"/>
    <lineage>
        <taxon>Eukaryota</taxon>
        <taxon>Viridiplantae</taxon>
        <taxon>Streptophyta</taxon>
        <taxon>Embryophyta</taxon>
        <taxon>Bryophyta</taxon>
        <taxon>Bryophytina</taxon>
        <taxon>Bryopsida</taxon>
        <taxon>Funariidae</taxon>
        <taxon>Funariales</taxon>
        <taxon>Funariaceae</taxon>
        <taxon>Physcomitrium</taxon>
    </lineage>
</organism>
<proteinExistence type="predicted"/>
<keyword evidence="3" id="KW-1185">Reference proteome</keyword>
<accession>A0A2K1J3L4</accession>
<evidence type="ECO:0000313" key="3">
    <source>
        <dbReference type="Proteomes" id="UP000006727"/>
    </source>
</evidence>
<dbReference type="EMBL" id="ABEU02000017">
    <property type="protein sequence ID" value="PNR36111.1"/>
    <property type="molecule type" value="Genomic_DNA"/>
</dbReference>
<gene>
    <name evidence="1" type="ORF">PHYPA_021961</name>
</gene>
<evidence type="ECO:0000313" key="2">
    <source>
        <dbReference type="EnsemblPlants" id="Pp3c17_12360V3.1"/>
    </source>
</evidence>